<accession>X1Q8M4</accession>
<sequence length="125" mass="14199">MILNYNLHMFSKYKYTTLPVIGLLLVLILFLCINFSGCTLSSDIKSFFEGKFSDEAEKDEVVEIVKMFFNLLIDKDYGGAYGYISNKDKSRGNLEDFSGEFKNVTDIVSINIKWVEVKNNIAVVG</sequence>
<protein>
    <submittedName>
        <fullName evidence="1">Uncharacterized protein</fullName>
    </submittedName>
</protein>
<feature type="non-terminal residue" evidence="1">
    <location>
        <position position="125"/>
    </location>
</feature>
<reference evidence="1" key="1">
    <citation type="journal article" date="2014" name="Front. Microbiol.">
        <title>High frequency of phylogenetically diverse reductive dehalogenase-homologous genes in deep subseafloor sedimentary metagenomes.</title>
        <authorList>
            <person name="Kawai M."/>
            <person name="Futagami T."/>
            <person name="Toyoda A."/>
            <person name="Takaki Y."/>
            <person name="Nishi S."/>
            <person name="Hori S."/>
            <person name="Arai W."/>
            <person name="Tsubouchi T."/>
            <person name="Morono Y."/>
            <person name="Uchiyama I."/>
            <person name="Ito T."/>
            <person name="Fujiyama A."/>
            <person name="Inagaki F."/>
            <person name="Takami H."/>
        </authorList>
    </citation>
    <scope>NUCLEOTIDE SEQUENCE</scope>
    <source>
        <strain evidence="1">Expedition CK06-06</strain>
    </source>
</reference>
<evidence type="ECO:0000313" key="1">
    <source>
        <dbReference type="EMBL" id="GAI51136.1"/>
    </source>
</evidence>
<gene>
    <name evidence="1" type="ORF">S06H3_59672</name>
</gene>
<organism evidence="1">
    <name type="scientific">marine sediment metagenome</name>
    <dbReference type="NCBI Taxonomy" id="412755"/>
    <lineage>
        <taxon>unclassified sequences</taxon>
        <taxon>metagenomes</taxon>
        <taxon>ecological metagenomes</taxon>
    </lineage>
</organism>
<dbReference type="EMBL" id="BARV01038804">
    <property type="protein sequence ID" value="GAI51136.1"/>
    <property type="molecule type" value="Genomic_DNA"/>
</dbReference>
<dbReference type="AlphaFoldDB" id="X1Q8M4"/>
<comment type="caution">
    <text evidence="1">The sequence shown here is derived from an EMBL/GenBank/DDBJ whole genome shotgun (WGS) entry which is preliminary data.</text>
</comment>
<proteinExistence type="predicted"/>
<name>X1Q8M4_9ZZZZ</name>